<reference evidence="2 3" key="1">
    <citation type="journal article" date="2015" name="Nature">
        <title>rRNA introns, odd ribosomes, and small enigmatic genomes across a large radiation of phyla.</title>
        <authorList>
            <person name="Brown C.T."/>
            <person name="Hug L.A."/>
            <person name="Thomas B.C."/>
            <person name="Sharon I."/>
            <person name="Castelle C.J."/>
            <person name="Singh A."/>
            <person name="Wilkins M.J."/>
            <person name="Williams K.H."/>
            <person name="Banfield J.F."/>
        </authorList>
    </citation>
    <scope>NUCLEOTIDE SEQUENCE [LARGE SCALE GENOMIC DNA]</scope>
</reference>
<evidence type="ECO:0000313" key="3">
    <source>
        <dbReference type="Proteomes" id="UP000034678"/>
    </source>
</evidence>
<evidence type="ECO:0000259" key="1">
    <source>
        <dbReference type="Pfam" id="PF04542"/>
    </source>
</evidence>
<organism evidence="2 3">
    <name type="scientific">candidate division WWE3 bacterium GW2011_GWF2_42_42</name>
    <dbReference type="NCBI Taxonomy" id="1619142"/>
    <lineage>
        <taxon>Bacteria</taxon>
        <taxon>Katanobacteria</taxon>
    </lineage>
</organism>
<evidence type="ECO:0000313" key="2">
    <source>
        <dbReference type="EMBL" id="KKS59077.1"/>
    </source>
</evidence>
<dbReference type="InterPro" id="IPR013325">
    <property type="entry name" value="RNA_pol_sigma_r2"/>
</dbReference>
<dbReference type="Pfam" id="PF04542">
    <property type="entry name" value="Sigma70_r2"/>
    <property type="match status" value="1"/>
</dbReference>
<dbReference type="SUPFAM" id="SSF88946">
    <property type="entry name" value="Sigma2 domain of RNA polymerase sigma factors"/>
    <property type="match status" value="1"/>
</dbReference>
<sequence>MNIEYKDYEKLINQFCRTYSSKTKLEFEDLKSEANLIFCKALESYKSDQAKFSTYLCCQLNKLSHFYNKEKNRGMVDKHTRFTKGHKVPRAKSIGFAPMPDEVIHCEEQDQFSGDFVKLLRPEERKLFVLIYHGVGSKPKHFGISKYHRAWKGLQEKYLKYSEV</sequence>
<dbReference type="EMBL" id="LCDU01000030">
    <property type="protein sequence ID" value="KKS59077.1"/>
    <property type="molecule type" value="Genomic_DNA"/>
</dbReference>
<dbReference type="AlphaFoldDB" id="A0A0G1ADE9"/>
<name>A0A0G1ADE9_UNCKA</name>
<accession>A0A0G1ADE9</accession>
<dbReference type="Gene3D" id="1.10.1740.10">
    <property type="match status" value="1"/>
</dbReference>
<comment type="caution">
    <text evidence="2">The sequence shown here is derived from an EMBL/GenBank/DDBJ whole genome shotgun (WGS) entry which is preliminary data.</text>
</comment>
<dbReference type="STRING" id="1619142.UV26_C0030G0009"/>
<dbReference type="GO" id="GO:0003700">
    <property type="term" value="F:DNA-binding transcription factor activity"/>
    <property type="evidence" value="ECO:0007669"/>
    <property type="project" value="InterPro"/>
</dbReference>
<feature type="domain" description="RNA polymerase sigma-70 region 2" evidence="1">
    <location>
        <begin position="5"/>
        <end position="57"/>
    </location>
</feature>
<proteinExistence type="predicted"/>
<dbReference type="InterPro" id="IPR007627">
    <property type="entry name" value="RNA_pol_sigma70_r2"/>
</dbReference>
<dbReference type="Proteomes" id="UP000034678">
    <property type="component" value="Unassembled WGS sequence"/>
</dbReference>
<gene>
    <name evidence="2" type="ORF">UV26_C0030G0009</name>
</gene>
<dbReference type="GO" id="GO:0006352">
    <property type="term" value="P:DNA-templated transcription initiation"/>
    <property type="evidence" value="ECO:0007669"/>
    <property type="project" value="InterPro"/>
</dbReference>
<protein>
    <recommendedName>
        <fullName evidence="1">RNA polymerase sigma-70 region 2 domain-containing protein</fullName>
    </recommendedName>
</protein>